<comment type="caution">
    <text evidence="3">The sequence shown here is derived from an EMBL/GenBank/DDBJ whole genome shotgun (WGS) entry which is preliminary data.</text>
</comment>
<comment type="similarity">
    <text evidence="1">Belongs to the glycosyl hydrolase 25 family.</text>
</comment>
<dbReference type="Proteomes" id="UP000440004">
    <property type="component" value="Unassembled WGS sequence"/>
</dbReference>
<dbReference type="RefSeq" id="WP_152804608.1">
    <property type="nucleotide sequence ID" value="NZ_WHNX01000015.1"/>
</dbReference>
<sequence length="318" mass="35961">MGYIIDISHHQVPSKINYDKLAKEVVLAIIRTQYGSRTLDRHYKTHHAEFKKREIPTAAYAWVRGFNIKDMEKEATDFYNRTKDLDPVFWFLDVEEKSMSDMRSGISAYIKKLRSLGAKKVGIYIAHHLYKSFNLNLDEADAVWIPRYGINNGKVNVAPAYACDLHQYTSVGKLNGYSGNLDLNRLMNGKSLDYFTGKKAEPSGATVTPKPAQTSTVTIYTVKKGDTLSEIATKYKTTVAKLADLNDIKNVNKIYVGEKLKVPGSSTNSKQSILYIVKRGDTLSEIATKYNTTVYKLVKDNNIKNRNLIYPGQKIKIL</sequence>
<proteinExistence type="inferred from homology"/>
<dbReference type="GO" id="GO:0016998">
    <property type="term" value="P:cell wall macromolecule catabolic process"/>
    <property type="evidence" value="ECO:0007669"/>
    <property type="project" value="InterPro"/>
</dbReference>
<dbReference type="PANTHER" id="PTHR34135:SF1">
    <property type="entry name" value="GLYCOSYL HYDROLASE FAMILY 25"/>
    <property type="match status" value="1"/>
</dbReference>
<dbReference type="Pfam" id="PF01476">
    <property type="entry name" value="LysM"/>
    <property type="match status" value="2"/>
</dbReference>
<organism evidence="3 4">
    <name type="scientific">Alkalibaculum sporogenes</name>
    <dbReference type="NCBI Taxonomy" id="2655001"/>
    <lineage>
        <taxon>Bacteria</taxon>
        <taxon>Bacillati</taxon>
        <taxon>Bacillota</taxon>
        <taxon>Clostridia</taxon>
        <taxon>Eubacteriales</taxon>
        <taxon>Eubacteriaceae</taxon>
        <taxon>Alkalibaculum</taxon>
    </lineage>
</organism>
<dbReference type="CDD" id="cd06523">
    <property type="entry name" value="GH25_PlyB-like"/>
    <property type="match status" value="1"/>
</dbReference>
<dbReference type="SMART" id="SM00257">
    <property type="entry name" value="LysM"/>
    <property type="match status" value="2"/>
</dbReference>
<dbReference type="Pfam" id="PF01183">
    <property type="entry name" value="Glyco_hydro_25"/>
    <property type="match status" value="1"/>
</dbReference>
<evidence type="ECO:0000313" key="4">
    <source>
        <dbReference type="Proteomes" id="UP000440004"/>
    </source>
</evidence>
<feature type="domain" description="LysM" evidence="2">
    <location>
        <begin position="218"/>
        <end position="262"/>
    </location>
</feature>
<feature type="domain" description="LysM" evidence="2">
    <location>
        <begin position="273"/>
        <end position="317"/>
    </location>
</feature>
<dbReference type="SUPFAM" id="SSF51445">
    <property type="entry name" value="(Trans)glycosidases"/>
    <property type="match status" value="1"/>
</dbReference>
<dbReference type="InterPro" id="IPR017853">
    <property type="entry name" value="GH"/>
</dbReference>
<dbReference type="PROSITE" id="PS51904">
    <property type="entry name" value="GLYCOSYL_HYDROL_F25_2"/>
    <property type="match status" value="1"/>
</dbReference>
<dbReference type="PROSITE" id="PS51782">
    <property type="entry name" value="LYSM"/>
    <property type="match status" value="2"/>
</dbReference>
<dbReference type="SUPFAM" id="SSF54106">
    <property type="entry name" value="LysM domain"/>
    <property type="match status" value="2"/>
</dbReference>
<keyword evidence="4" id="KW-1185">Reference proteome</keyword>
<evidence type="ECO:0000259" key="2">
    <source>
        <dbReference type="PROSITE" id="PS51782"/>
    </source>
</evidence>
<dbReference type="PANTHER" id="PTHR34135">
    <property type="entry name" value="LYSOZYME"/>
    <property type="match status" value="1"/>
</dbReference>
<dbReference type="Gene3D" id="3.10.350.10">
    <property type="entry name" value="LysM domain"/>
    <property type="match status" value="2"/>
</dbReference>
<dbReference type="GO" id="GO:0009253">
    <property type="term" value="P:peptidoglycan catabolic process"/>
    <property type="evidence" value="ECO:0007669"/>
    <property type="project" value="InterPro"/>
</dbReference>
<dbReference type="Gene3D" id="3.20.20.80">
    <property type="entry name" value="Glycosidases"/>
    <property type="match status" value="1"/>
</dbReference>
<reference evidence="3 4" key="1">
    <citation type="submission" date="2019-10" db="EMBL/GenBank/DDBJ databases">
        <title>Alkalibaculum tamaniensis sp.nov., a new alkaliphilic acetogen, isolated on methoxylated aromatics from a mud volcano.</title>
        <authorList>
            <person name="Khomyakova M.A."/>
            <person name="Merkel A.Y."/>
            <person name="Bonch-Osmolovskaya E.A."/>
            <person name="Slobodkin A.I."/>
        </authorList>
    </citation>
    <scope>NUCLEOTIDE SEQUENCE [LARGE SCALE GENOMIC DNA]</scope>
    <source>
        <strain evidence="3 4">M08DMB</strain>
    </source>
</reference>
<evidence type="ECO:0000313" key="3">
    <source>
        <dbReference type="EMBL" id="MPW26269.1"/>
    </source>
</evidence>
<protein>
    <submittedName>
        <fullName evidence="3">LysM peptidoglycan-binding domain-containing protein</fullName>
    </submittedName>
</protein>
<dbReference type="EMBL" id="WHNX01000015">
    <property type="protein sequence ID" value="MPW26269.1"/>
    <property type="molecule type" value="Genomic_DNA"/>
</dbReference>
<evidence type="ECO:0000256" key="1">
    <source>
        <dbReference type="ARBA" id="ARBA00010646"/>
    </source>
</evidence>
<gene>
    <name evidence="3" type="ORF">GC105_10765</name>
</gene>
<dbReference type="GO" id="GO:0016052">
    <property type="term" value="P:carbohydrate catabolic process"/>
    <property type="evidence" value="ECO:0007669"/>
    <property type="project" value="TreeGrafter"/>
</dbReference>
<dbReference type="CDD" id="cd00118">
    <property type="entry name" value="LysM"/>
    <property type="match status" value="2"/>
</dbReference>
<name>A0A6A7K9R0_9FIRM</name>
<dbReference type="InterPro" id="IPR036779">
    <property type="entry name" value="LysM_dom_sf"/>
</dbReference>
<dbReference type="InterPro" id="IPR018392">
    <property type="entry name" value="LysM"/>
</dbReference>
<dbReference type="AlphaFoldDB" id="A0A6A7K9R0"/>
<dbReference type="InterPro" id="IPR002053">
    <property type="entry name" value="Glyco_hydro_25"/>
</dbReference>
<accession>A0A6A7K9R0</accession>
<dbReference type="GO" id="GO:0003796">
    <property type="term" value="F:lysozyme activity"/>
    <property type="evidence" value="ECO:0007669"/>
    <property type="project" value="InterPro"/>
</dbReference>